<keyword evidence="1" id="KW-0808">Transferase</keyword>
<sequence length="83" mass="9913">MEQTSHFARVLAFLEEKGWKYSHCCEDDCGSIDFEYRGVPYHIWEFHDGDEWGVETNIRHGGRSEELTGDYETELLEIMKEWH</sequence>
<protein>
    <submittedName>
        <fullName evidence="1">Kinase</fullName>
    </submittedName>
</protein>
<dbReference type="EMBL" id="JBBMFC010000003">
    <property type="protein sequence ID" value="MEQ2577609.1"/>
    <property type="molecule type" value="Genomic_DNA"/>
</dbReference>
<accession>A0ABV1HXH3</accession>
<keyword evidence="1" id="KW-0418">Kinase</keyword>
<name>A0ABV1HXH3_9FIRM</name>
<dbReference type="Proteomes" id="UP001470288">
    <property type="component" value="Unassembled WGS sequence"/>
</dbReference>
<dbReference type="GO" id="GO:0016301">
    <property type="term" value="F:kinase activity"/>
    <property type="evidence" value="ECO:0007669"/>
    <property type="project" value="UniProtKB-KW"/>
</dbReference>
<keyword evidence="2" id="KW-1185">Reference proteome</keyword>
<evidence type="ECO:0000313" key="2">
    <source>
        <dbReference type="Proteomes" id="UP001470288"/>
    </source>
</evidence>
<evidence type="ECO:0000313" key="1">
    <source>
        <dbReference type="EMBL" id="MEQ2577609.1"/>
    </source>
</evidence>
<gene>
    <name evidence="1" type="ORF">WMO62_01980</name>
</gene>
<dbReference type="RefSeq" id="WP_118440371.1">
    <property type="nucleotide sequence ID" value="NZ_JBBMFC010000003.1"/>
</dbReference>
<comment type="caution">
    <text evidence="1">The sequence shown here is derived from an EMBL/GenBank/DDBJ whole genome shotgun (WGS) entry which is preliminary data.</text>
</comment>
<organism evidence="1 2">
    <name type="scientific">Hominiventricola aquisgranensis</name>
    <dbReference type="NCBI Taxonomy" id="3133164"/>
    <lineage>
        <taxon>Bacteria</taxon>
        <taxon>Bacillati</taxon>
        <taxon>Bacillota</taxon>
        <taxon>Clostridia</taxon>
        <taxon>Lachnospirales</taxon>
        <taxon>Lachnospiraceae</taxon>
        <taxon>Hominiventricola</taxon>
    </lineage>
</organism>
<proteinExistence type="predicted"/>
<reference evidence="1 2" key="1">
    <citation type="submission" date="2024-03" db="EMBL/GenBank/DDBJ databases">
        <title>Human intestinal bacterial collection.</title>
        <authorList>
            <person name="Pauvert C."/>
            <person name="Hitch T.C.A."/>
            <person name="Clavel T."/>
        </authorList>
    </citation>
    <scope>NUCLEOTIDE SEQUENCE [LARGE SCALE GENOMIC DNA]</scope>
    <source>
        <strain evidence="1 2">CLA-AA-H78B</strain>
    </source>
</reference>